<gene>
    <name evidence="5" type="ORF">BRAN1462_LOCUS33081</name>
</gene>
<proteinExistence type="predicted"/>
<evidence type="ECO:0000313" key="5">
    <source>
        <dbReference type="EMBL" id="CAD9586503.1"/>
    </source>
</evidence>
<name>A0A6V0FWL4_9DINO</name>
<dbReference type="PANTHER" id="PTHR12652:SF50">
    <property type="entry name" value="PEROXIN 11"/>
    <property type="match status" value="1"/>
</dbReference>
<evidence type="ECO:0000256" key="1">
    <source>
        <dbReference type="ARBA" id="ARBA00022593"/>
    </source>
</evidence>
<organism evidence="5">
    <name type="scientific">Zooxanthella nutricula</name>
    <dbReference type="NCBI Taxonomy" id="1333877"/>
    <lineage>
        <taxon>Eukaryota</taxon>
        <taxon>Sar</taxon>
        <taxon>Alveolata</taxon>
        <taxon>Dinophyceae</taxon>
        <taxon>Peridiniales</taxon>
        <taxon>Peridiniales incertae sedis</taxon>
        <taxon>Zooxanthella</taxon>
    </lineage>
</organism>
<dbReference type="PANTHER" id="PTHR12652">
    <property type="entry name" value="PEROXISOMAL BIOGENESIS FACTOR 11"/>
    <property type="match status" value="1"/>
</dbReference>
<dbReference type="EMBL" id="HBGW01052094">
    <property type="protein sequence ID" value="CAD9586503.1"/>
    <property type="molecule type" value="Transcribed_RNA"/>
</dbReference>
<keyword evidence="1" id="KW-0962">Peroxisome biogenesis</keyword>
<evidence type="ECO:0000256" key="3">
    <source>
        <dbReference type="ARBA" id="ARBA00023140"/>
    </source>
</evidence>
<dbReference type="AlphaFoldDB" id="A0A6V0FWL4"/>
<keyword evidence="3" id="KW-0576">Peroxisome</keyword>
<dbReference type="GO" id="GO:0005778">
    <property type="term" value="C:peroxisomal membrane"/>
    <property type="evidence" value="ECO:0007669"/>
    <property type="project" value="UniProtKB-SubCell"/>
</dbReference>
<dbReference type="InterPro" id="IPR008733">
    <property type="entry name" value="PEX11"/>
</dbReference>
<reference evidence="5" key="1">
    <citation type="submission" date="2021-01" db="EMBL/GenBank/DDBJ databases">
        <authorList>
            <person name="Corre E."/>
            <person name="Pelletier E."/>
            <person name="Niang G."/>
            <person name="Scheremetjew M."/>
            <person name="Finn R."/>
            <person name="Kale V."/>
            <person name="Holt S."/>
            <person name="Cochrane G."/>
            <person name="Meng A."/>
            <person name="Brown T."/>
            <person name="Cohen L."/>
        </authorList>
    </citation>
    <scope>NUCLEOTIDE SEQUENCE</scope>
    <source>
        <strain evidence="5">RCC3387</strain>
    </source>
</reference>
<protein>
    <submittedName>
        <fullName evidence="5">Uncharacterized protein</fullName>
    </submittedName>
</protein>
<evidence type="ECO:0000256" key="2">
    <source>
        <dbReference type="ARBA" id="ARBA00023136"/>
    </source>
</evidence>
<keyword evidence="2" id="KW-0472">Membrane</keyword>
<accession>A0A6V0FWL4</accession>
<dbReference type="Pfam" id="PF05648">
    <property type="entry name" value="PEX11"/>
    <property type="match status" value="1"/>
</dbReference>
<evidence type="ECO:0000256" key="4">
    <source>
        <dbReference type="ARBA" id="ARBA00046271"/>
    </source>
</evidence>
<sequence>MADLSFDNFNVLCTKAEGRDKVARLFQYSARALVGFVGMAAPKAGTTLSKVETHARTAMVQLAGARRTHRWCKEFPVIQSIPKSLSIKDPIDRALDLMQKVSLATFMIIDHIGHMKQWKILSGGKRSGAGTIQLGLKFFCLSNFVGALVQAKKFLMLNASQEDKSKDKSKCLETAAKHLLLVLQTAHLSLMYQTHDALVGVAGIITSSMDVKAQWPAKPAAAPAKALPAAGAAAASGVTEGKEKAVKST</sequence>
<comment type="subcellular location">
    <subcellularLocation>
        <location evidence="4">Peroxisome membrane</location>
    </subcellularLocation>
</comment>
<dbReference type="GO" id="GO:0016559">
    <property type="term" value="P:peroxisome fission"/>
    <property type="evidence" value="ECO:0007669"/>
    <property type="project" value="InterPro"/>
</dbReference>